<dbReference type="EMBL" id="JANDWZ010000031">
    <property type="protein sequence ID" value="MCP9565313.1"/>
    <property type="molecule type" value="Genomic_DNA"/>
</dbReference>
<dbReference type="SUPFAM" id="SSF56935">
    <property type="entry name" value="Porins"/>
    <property type="match status" value="1"/>
</dbReference>
<reference evidence="2" key="1">
    <citation type="submission" date="2022-07" db="EMBL/GenBank/DDBJ databases">
        <title>Prevotella copri.</title>
        <authorList>
            <person name="Yang C."/>
        </authorList>
    </citation>
    <scope>NUCLEOTIDE SEQUENCE</scope>
    <source>
        <strain evidence="2">HF2107</strain>
    </source>
</reference>
<comment type="caution">
    <text evidence="2">The sequence shown here is derived from an EMBL/GenBank/DDBJ whole genome shotgun (WGS) entry which is preliminary data.</text>
</comment>
<evidence type="ECO:0000313" key="2">
    <source>
        <dbReference type="EMBL" id="MCP9565313.1"/>
    </source>
</evidence>
<name>A0AAW5IK02_9BACT</name>
<keyword evidence="1" id="KW-0732">Signal</keyword>
<dbReference type="Proteomes" id="UP001205531">
    <property type="component" value="Unassembled WGS sequence"/>
</dbReference>
<evidence type="ECO:0000313" key="3">
    <source>
        <dbReference type="Proteomes" id="UP001205531"/>
    </source>
</evidence>
<evidence type="ECO:0000256" key="1">
    <source>
        <dbReference type="SAM" id="SignalP"/>
    </source>
</evidence>
<protein>
    <recommendedName>
        <fullName evidence="4">Porin</fullName>
    </recommendedName>
</protein>
<accession>A0AAW5IK02</accession>
<dbReference type="AlphaFoldDB" id="A0AAW5IK02"/>
<dbReference type="RefSeq" id="WP_254953390.1">
    <property type="nucleotide sequence ID" value="NZ_JANDWY010000027.1"/>
</dbReference>
<evidence type="ECO:0008006" key="4">
    <source>
        <dbReference type="Google" id="ProtNLM"/>
    </source>
</evidence>
<gene>
    <name evidence="2" type="ORF">NNC64_12275</name>
</gene>
<dbReference type="Gene3D" id="2.40.160.10">
    <property type="entry name" value="Porin"/>
    <property type="match status" value="1"/>
</dbReference>
<feature type="chain" id="PRO_5043733759" description="Porin" evidence="1">
    <location>
        <begin position="27"/>
        <end position="433"/>
    </location>
</feature>
<organism evidence="2 3">
    <name type="scientific">Segatella copri</name>
    <dbReference type="NCBI Taxonomy" id="165179"/>
    <lineage>
        <taxon>Bacteria</taxon>
        <taxon>Pseudomonadati</taxon>
        <taxon>Bacteroidota</taxon>
        <taxon>Bacteroidia</taxon>
        <taxon>Bacteroidales</taxon>
        <taxon>Prevotellaceae</taxon>
        <taxon>Segatella</taxon>
    </lineage>
</organism>
<sequence length="433" mass="48741">MNSLRIGLMSAALVAGLATASAQTVAADSVMQHVNGKRLSVGGYGEVAMSRNFYSDHVSRYSLADEHKNDPSHGRFDIPHAVIYLGYDFGKGWTMGTEIEFEHGGVGMAYEKEDEEGGEWEQEVEKGGEVELEQFWIQKSFGRWANIKAGHIVVPVGLNNAYHEPLNFFTVYRPEGENTVLPSTWHQTGISFWGKTKGWRYELQFLAGLNSDNFTNTGWINKGPGTPTEGEIATKYGTALRIDNYCIKGLRIGLSGYYGHAIGNSYPNNKDGAESKYKGVVAIGAIDFTYNNYNWIVRGQADYGYLSDAKQLKYFTNRLNGLSPFHHSAFVSKNAFAYGIEAGYNVFSQIEKLRQSNQKMYLFGRYEHYNPYASKTKNTSYDYTNVQRMAVGINYYPVKQIVVKAEYSHRFLKSQYNNEPAINIGVAYEGWFL</sequence>
<proteinExistence type="predicted"/>
<dbReference type="InterPro" id="IPR023614">
    <property type="entry name" value="Porin_dom_sf"/>
</dbReference>
<feature type="signal peptide" evidence="1">
    <location>
        <begin position="1"/>
        <end position="26"/>
    </location>
</feature>